<keyword evidence="9" id="KW-0067">ATP-binding</keyword>
<organism evidence="14">
    <name type="scientific">bioreactor metagenome</name>
    <dbReference type="NCBI Taxonomy" id="1076179"/>
    <lineage>
        <taxon>unclassified sequences</taxon>
        <taxon>metagenomes</taxon>
        <taxon>ecological metagenomes</taxon>
    </lineage>
</organism>
<keyword evidence="5" id="KW-0028">Amino-acid biosynthesis</keyword>
<keyword evidence="10" id="KW-0457">Lysine biosynthesis</keyword>
<evidence type="ECO:0000256" key="4">
    <source>
        <dbReference type="ARBA" id="ARBA00013059"/>
    </source>
</evidence>
<dbReference type="SUPFAM" id="SSF55021">
    <property type="entry name" value="ACT-like"/>
    <property type="match status" value="2"/>
</dbReference>
<evidence type="ECO:0000256" key="9">
    <source>
        <dbReference type="ARBA" id="ARBA00022840"/>
    </source>
</evidence>
<dbReference type="GO" id="GO:0005829">
    <property type="term" value="C:cytosol"/>
    <property type="evidence" value="ECO:0007669"/>
    <property type="project" value="TreeGrafter"/>
</dbReference>
<dbReference type="NCBIfam" id="NF006068">
    <property type="entry name" value="PRK08210.1"/>
    <property type="match status" value="1"/>
</dbReference>
<dbReference type="InterPro" id="IPR027795">
    <property type="entry name" value="CASTOR_ACT_dom"/>
</dbReference>
<dbReference type="EMBL" id="VSSQ01004056">
    <property type="protein sequence ID" value="MPM23544.1"/>
    <property type="molecule type" value="Genomic_DNA"/>
</dbReference>
<comment type="similarity">
    <text evidence="3">Belongs to the aspartokinase family.</text>
</comment>
<comment type="catalytic activity">
    <reaction evidence="11">
        <text>L-aspartate + ATP = 4-phospho-L-aspartate + ADP</text>
        <dbReference type="Rhea" id="RHEA:23776"/>
        <dbReference type="ChEBI" id="CHEBI:29991"/>
        <dbReference type="ChEBI" id="CHEBI:30616"/>
        <dbReference type="ChEBI" id="CHEBI:57535"/>
        <dbReference type="ChEBI" id="CHEBI:456216"/>
        <dbReference type="EC" id="2.7.2.4"/>
    </reaction>
</comment>
<keyword evidence="7" id="KW-0547">Nucleotide-binding</keyword>
<comment type="pathway">
    <text evidence="1">Amino-acid biosynthesis; L-methionine biosynthesis via de novo pathway; L-homoserine from L-aspartate: step 1/3.</text>
</comment>
<evidence type="ECO:0000313" key="14">
    <source>
        <dbReference type="EMBL" id="MPM23544.1"/>
    </source>
</evidence>
<dbReference type="PANTHER" id="PTHR21499:SF3">
    <property type="entry name" value="ASPARTOKINASE"/>
    <property type="match status" value="1"/>
</dbReference>
<dbReference type="InterPro" id="IPR001341">
    <property type="entry name" value="Asp_kinase"/>
</dbReference>
<evidence type="ECO:0000256" key="11">
    <source>
        <dbReference type="ARBA" id="ARBA00047872"/>
    </source>
</evidence>
<dbReference type="GO" id="GO:0009089">
    <property type="term" value="P:lysine biosynthetic process via diaminopimelate"/>
    <property type="evidence" value="ECO:0007669"/>
    <property type="project" value="InterPro"/>
</dbReference>
<accession>A0A644YBP0</accession>
<dbReference type="Pfam" id="PF13840">
    <property type="entry name" value="ACT_7"/>
    <property type="match status" value="1"/>
</dbReference>
<feature type="domain" description="Aspartate/glutamate/uridylate kinase" evidence="12">
    <location>
        <begin position="2"/>
        <end position="235"/>
    </location>
</feature>
<dbReference type="PANTHER" id="PTHR21499">
    <property type="entry name" value="ASPARTATE KINASE"/>
    <property type="match status" value="1"/>
</dbReference>
<evidence type="ECO:0000256" key="5">
    <source>
        <dbReference type="ARBA" id="ARBA00022605"/>
    </source>
</evidence>
<dbReference type="SUPFAM" id="SSF53633">
    <property type="entry name" value="Carbamate kinase-like"/>
    <property type="match status" value="1"/>
</dbReference>
<dbReference type="InterPro" id="IPR005260">
    <property type="entry name" value="Asp_kin_monofn"/>
</dbReference>
<dbReference type="GO" id="GO:0009090">
    <property type="term" value="P:homoserine biosynthetic process"/>
    <property type="evidence" value="ECO:0007669"/>
    <property type="project" value="TreeGrafter"/>
</dbReference>
<sequence length="400" mass="43782">MKIIIQKFGGTSVSTEERRNQVVSKVKEAINKGFSTVVVVSAMGRKGEPYATDTLLSLLDNNFKRNNLQATDMLMCCGEIISSVVMSNMLINAGIQAVPLTGGQAGIITNDNFSEADLIYTKTEDIKEILKIGKVPVVAGFQGITERGYLTTLGRGGSDTSACLLGQALNAEEIEIYTDVDGIMTADPRIVNDASLIDTISYNEVFQLADQGAKVIHPRAVECARKANIPIVIKNTMSQCKGTLVNNNGMNRKEKVISGITHLNNRTQITVRLKENSNKDNYRNLLETLAKNNISLDLINIFPTEQIFTIDSCKKEKLENVLKDQNIKYSIMDNCSTIAIVGIGMTGVPGIMAKIIKTLSEDSIDILQTADSNMTIWCLIKSENIIKALNLLHKAFKLGE</sequence>
<evidence type="ECO:0000259" key="12">
    <source>
        <dbReference type="Pfam" id="PF00696"/>
    </source>
</evidence>
<name>A0A644YBP0_9ZZZZ</name>
<dbReference type="InterPro" id="IPR001048">
    <property type="entry name" value="Asp/Glu/Uridylate_kinase"/>
</dbReference>
<dbReference type="NCBIfam" id="TIGR00657">
    <property type="entry name" value="asp_kinases"/>
    <property type="match status" value="1"/>
</dbReference>
<dbReference type="PROSITE" id="PS00324">
    <property type="entry name" value="ASPARTOKINASE"/>
    <property type="match status" value="1"/>
</dbReference>
<dbReference type="InterPro" id="IPR018042">
    <property type="entry name" value="Aspartate_kinase_CS"/>
</dbReference>
<evidence type="ECO:0000259" key="13">
    <source>
        <dbReference type="Pfam" id="PF13840"/>
    </source>
</evidence>
<evidence type="ECO:0000256" key="1">
    <source>
        <dbReference type="ARBA" id="ARBA00004986"/>
    </source>
</evidence>
<dbReference type="GO" id="GO:0005524">
    <property type="term" value="F:ATP binding"/>
    <property type="evidence" value="ECO:0007669"/>
    <property type="project" value="UniProtKB-KW"/>
</dbReference>
<evidence type="ECO:0000256" key="8">
    <source>
        <dbReference type="ARBA" id="ARBA00022777"/>
    </source>
</evidence>
<evidence type="ECO:0000256" key="6">
    <source>
        <dbReference type="ARBA" id="ARBA00022679"/>
    </source>
</evidence>
<evidence type="ECO:0000256" key="10">
    <source>
        <dbReference type="ARBA" id="ARBA00023154"/>
    </source>
</evidence>
<dbReference type="InterPro" id="IPR036393">
    <property type="entry name" value="AceGlu_kinase-like_sf"/>
</dbReference>
<dbReference type="Gene3D" id="3.40.1160.10">
    <property type="entry name" value="Acetylglutamate kinase-like"/>
    <property type="match status" value="1"/>
</dbReference>
<feature type="domain" description="CASTOR ACT" evidence="13">
    <location>
        <begin position="332"/>
        <end position="394"/>
    </location>
</feature>
<dbReference type="Pfam" id="PF00696">
    <property type="entry name" value="AA_kinase"/>
    <property type="match status" value="1"/>
</dbReference>
<evidence type="ECO:0000256" key="2">
    <source>
        <dbReference type="ARBA" id="ARBA00005139"/>
    </source>
</evidence>
<keyword evidence="8 14" id="KW-0418">Kinase</keyword>
<dbReference type="EC" id="2.7.2.4" evidence="4"/>
<evidence type="ECO:0000256" key="3">
    <source>
        <dbReference type="ARBA" id="ARBA00010122"/>
    </source>
</evidence>
<dbReference type="PIRSF" id="PIRSF000726">
    <property type="entry name" value="Asp_kin"/>
    <property type="match status" value="1"/>
</dbReference>
<dbReference type="AlphaFoldDB" id="A0A644YBP0"/>
<comment type="pathway">
    <text evidence="2">Amino-acid biosynthesis; L-threonine biosynthesis; L-threonine from L-aspartate: step 1/5.</text>
</comment>
<gene>
    <name evidence="14" type="primary">lysC_14</name>
    <name evidence="14" type="ORF">SDC9_70018</name>
</gene>
<protein>
    <recommendedName>
        <fullName evidence="4">aspartate kinase</fullName>
        <ecNumber evidence="4">2.7.2.4</ecNumber>
    </recommendedName>
</protein>
<dbReference type="Gene3D" id="3.30.2130.10">
    <property type="entry name" value="VC0802-like"/>
    <property type="match status" value="1"/>
</dbReference>
<comment type="caution">
    <text evidence="14">The sequence shown here is derived from an EMBL/GenBank/DDBJ whole genome shotgun (WGS) entry which is preliminary data.</text>
</comment>
<reference evidence="14" key="1">
    <citation type="submission" date="2019-08" db="EMBL/GenBank/DDBJ databases">
        <authorList>
            <person name="Kucharzyk K."/>
            <person name="Murdoch R.W."/>
            <person name="Higgins S."/>
            <person name="Loffler F."/>
        </authorList>
    </citation>
    <scope>NUCLEOTIDE SEQUENCE</scope>
</reference>
<dbReference type="InterPro" id="IPR045865">
    <property type="entry name" value="ACT-like_dom_sf"/>
</dbReference>
<keyword evidence="6 14" id="KW-0808">Transferase</keyword>
<evidence type="ECO:0000256" key="7">
    <source>
        <dbReference type="ARBA" id="ARBA00022741"/>
    </source>
</evidence>
<proteinExistence type="inferred from homology"/>
<dbReference type="GO" id="GO:0004072">
    <property type="term" value="F:aspartate kinase activity"/>
    <property type="evidence" value="ECO:0007669"/>
    <property type="project" value="UniProtKB-EC"/>
</dbReference>